<dbReference type="Proteomes" id="UP000242146">
    <property type="component" value="Unassembled WGS sequence"/>
</dbReference>
<gene>
    <name evidence="1" type="ORF">DM01DRAFT_307920</name>
</gene>
<evidence type="ECO:0000313" key="2">
    <source>
        <dbReference type="Proteomes" id="UP000242146"/>
    </source>
</evidence>
<dbReference type="AlphaFoldDB" id="A0A1X2GG84"/>
<feature type="non-terminal residue" evidence="1">
    <location>
        <position position="70"/>
    </location>
</feature>
<dbReference type="EMBL" id="MCGT01000016">
    <property type="protein sequence ID" value="ORX53110.1"/>
    <property type="molecule type" value="Genomic_DNA"/>
</dbReference>
<protein>
    <submittedName>
        <fullName evidence="1">Uncharacterized protein</fullName>
    </submittedName>
</protein>
<proteinExistence type="predicted"/>
<evidence type="ECO:0000313" key="1">
    <source>
        <dbReference type="EMBL" id="ORX53110.1"/>
    </source>
</evidence>
<keyword evidence="2" id="KW-1185">Reference proteome</keyword>
<sequence>MASSVTTLLCLSKCIFLTTLSTCRLATLCVISLCISMKRLASCSILSLSMTLQDAQLSPFTLPVQAQTSI</sequence>
<comment type="caution">
    <text evidence="1">The sequence shown here is derived from an EMBL/GenBank/DDBJ whole genome shotgun (WGS) entry which is preliminary data.</text>
</comment>
<reference evidence="1 2" key="1">
    <citation type="submission" date="2016-07" db="EMBL/GenBank/DDBJ databases">
        <title>Pervasive Adenine N6-methylation of Active Genes in Fungi.</title>
        <authorList>
            <consortium name="DOE Joint Genome Institute"/>
            <person name="Mondo S.J."/>
            <person name="Dannebaum R.O."/>
            <person name="Kuo R.C."/>
            <person name="Labutti K."/>
            <person name="Haridas S."/>
            <person name="Kuo A."/>
            <person name="Salamov A."/>
            <person name="Ahrendt S.R."/>
            <person name="Lipzen A."/>
            <person name="Sullivan W."/>
            <person name="Andreopoulos W.B."/>
            <person name="Clum A."/>
            <person name="Lindquist E."/>
            <person name="Daum C."/>
            <person name="Ramamoorthy G.K."/>
            <person name="Gryganskyi A."/>
            <person name="Culley D."/>
            <person name="Magnuson J.K."/>
            <person name="James T.Y."/>
            <person name="O'Malley M.A."/>
            <person name="Stajich J.E."/>
            <person name="Spatafora J.W."/>
            <person name="Visel A."/>
            <person name="Grigoriev I.V."/>
        </authorList>
    </citation>
    <scope>NUCLEOTIDE SEQUENCE [LARGE SCALE GENOMIC DNA]</scope>
    <source>
        <strain evidence="1 2">NRRL 3301</strain>
    </source>
</reference>
<organism evidence="1 2">
    <name type="scientific">Hesseltinella vesiculosa</name>
    <dbReference type="NCBI Taxonomy" id="101127"/>
    <lineage>
        <taxon>Eukaryota</taxon>
        <taxon>Fungi</taxon>
        <taxon>Fungi incertae sedis</taxon>
        <taxon>Mucoromycota</taxon>
        <taxon>Mucoromycotina</taxon>
        <taxon>Mucoromycetes</taxon>
        <taxon>Mucorales</taxon>
        <taxon>Cunninghamellaceae</taxon>
        <taxon>Hesseltinella</taxon>
    </lineage>
</organism>
<accession>A0A1X2GG84</accession>
<name>A0A1X2GG84_9FUNG</name>